<protein>
    <recommendedName>
        <fullName evidence="3">Thioredoxin domain-containing protein</fullName>
    </recommendedName>
</protein>
<dbReference type="Proteomes" id="UP000316726">
    <property type="component" value="Chromosome 3"/>
</dbReference>
<accession>A0A5B8MKY2</accession>
<name>A0A5B8MKY2_9CHLO</name>
<evidence type="ECO:0000313" key="2">
    <source>
        <dbReference type="Proteomes" id="UP000316726"/>
    </source>
</evidence>
<gene>
    <name evidence="1" type="ORF">A3770_03p25680</name>
</gene>
<organism evidence="1 2">
    <name type="scientific">Chloropicon primus</name>
    <dbReference type="NCBI Taxonomy" id="1764295"/>
    <lineage>
        <taxon>Eukaryota</taxon>
        <taxon>Viridiplantae</taxon>
        <taxon>Chlorophyta</taxon>
        <taxon>Chloropicophyceae</taxon>
        <taxon>Chloropicales</taxon>
        <taxon>Chloropicaceae</taxon>
        <taxon>Chloropicon</taxon>
    </lineage>
</organism>
<dbReference type="EMBL" id="CP031036">
    <property type="protein sequence ID" value="QDZ20050.1"/>
    <property type="molecule type" value="Genomic_DNA"/>
</dbReference>
<sequence length="209" mass="23524">MLEGCWRRLRSGALCTCSTSRRESRVVAVRARRRTGPLEFGDRVPPKFDQQFDPFGESIYNKADYWEASFYNEPDETPVEVYLDNLRKSEVIAKLKEDSTKLSKVNSADLPEALSDSPSPLQVVFVHLRWCKGSKELLPLAEELAQGSKDADFFQVTLAEPKGDCELLSDVWLSPTVKIFRNGEEVSAMADPSVQELEQALREHGALAQ</sequence>
<dbReference type="AlphaFoldDB" id="A0A5B8MKY2"/>
<dbReference type="Gene3D" id="3.40.30.10">
    <property type="entry name" value="Glutaredoxin"/>
    <property type="match status" value="1"/>
</dbReference>
<evidence type="ECO:0000313" key="1">
    <source>
        <dbReference type="EMBL" id="QDZ20050.1"/>
    </source>
</evidence>
<reference evidence="1 2" key="1">
    <citation type="submission" date="2018-07" db="EMBL/GenBank/DDBJ databases">
        <title>The complete nuclear genome of the prasinophyte Chloropicon primus (CCMP1205).</title>
        <authorList>
            <person name="Pombert J.-F."/>
            <person name="Otis C."/>
            <person name="Turmel M."/>
            <person name="Lemieux C."/>
        </authorList>
    </citation>
    <scope>NUCLEOTIDE SEQUENCE [LARGE SCALE GENOMIC DNA]</scope>
    <source>
        <strain evidence="1 2">CCMP1205</strain>
    </source>
</reference>
<keyword evidence="2" id="KW-1185">Reference proteome</keyword>
<dbReference type="SUPFAM" id="SSF52833">
    <property type="entry name" value="Thioredoxin-like"/>
    <property type="match status" value="1"/>
</dbReference>
<dbReference type="InterPro" id="IPR036249">
    <property type="entry name" value="Thioredoxin-like_sf"/>
</dbReference>
<proteinExistence type="predicted"/>
<evidence type="ECO:0008006" key="3">
    <source>
        <dbReference type="Google" id="ProtNLM"/>
    </source>
</evidence>